<gene>
    <name evidence="1" type="ORF">LSAA_5513</name>
</gene>
<dbReference type="PANTHER" id="PTHR31340">
    <property type="entry name" value="MITOCHONDRIAL GENOME MAINTENANCE EXONUCLEASE 1"/>
    <property type="match status" value="1"/>
</dbReference>
<evidence type="ECO:0000313" key="2">
    <source>
        <dbReference type="Proteomes" id="UP000675881"/>
    </source>
</evidence>
<organism evidence="1 2">
    <name type="scientific">Lepeophtheirus salmonis</name>
    <name type="common">Salmon louse</name>
    <name type="synonym">Caligus salmonis</name>
    <dbReference type="NCBI Taxonomy" id="72036"/>
    <lineage>
        <taxon>Eukaryota</taxon>
        <taxon>Metazoa</taxon>
        <taxon>Ecdysozoa</taxon>
        <taxon>Arthropoda</taxon>
        <taxon>Crustacea</taxon>
        <taxon>Multicrustacea</taxon>
        <taxon>Hexanauplia</taxon>
        <taxon>Copepoda</taxon>
        <taxon>Siphonostomatoida</taxon>
        <taxon>Caligidae</taxon>
        <taxon>Lepeophtheirus</taxon>
    </lineage>
</organism>
<dbReference type="EMBL" id="HG994593">
    <property type="protein sequence ID" value="CAF2838974.1"/>
    <property type="molecule type" value="Genomic_DNA"/>
</dbReference>
<dbReference type="AlphaFoldDB" id="A0A7R8CJ44"/>
<sequence length="389" mass="44200">MESGSQKSREVLFNEAIQSFISDLKPKLNLKEVKLPLEGCDEFLLESLQLKSLSRLEKDIRQSVESDVEECGLIKSLQSLDALIEKADYQCSWRPSGNPSEDLLSSDVEIYGKAVENISTDSLSRDVSKLEAQIISLAINLEISIRVLVCGVTGKKNSSNYYNNVTNKLLYGPARRVKSKTKIAKTMEKPNSEKYYTELQTCSTSSQTLWDDTFGPVIQDKDNNSSIELSSTESNGVLEGDNATLYNYKKDFPPSNYDKDVIKCRRKLGSPSVTKILDSSMSADKRTALFFWEQKMIQELEYVVVDWKTSDKKKRYTSKNIFDNPVQVAAYFGAINYDSNYTVKPHSGLIVIAYNDGTPANILKMSNNALEYYWREWKIRLHIHRKMIS</sequence>
<proteinExistence type="predicted"/>
<dbReference type="PANTHER" id="PTHR31340:SF3">
    <property type="entry name" value="MITOCHONDRIAL GENOME MAINTENANCE EXONUCLEASE 1"/>
    <property type="match status" value="1"/>
</dbReference>
<reference evidence="1" key="1">
    <citation type="submission" date="2021-02" db="EMBL/GenBank/DDBJ databases">
        <authorList>
            <person name="Bekaert M."/>
        </authorList>
    </citation>
    <scope>NUCLEOTIDE SEQUENCE</scope>
    <source>
        <strain evidence="1">IoA-00</strain>
    </source>
</reference>
<dbReference type="GO" id="GO:0006264">
    <property type="term" value="P:mitochondrial DNA replication"/>
    <property type="evidence" value="ECO:0007669"/>
    <property type="project" value="TreeGrafter"/>
</dbReference>
<dbReference type="GO" id="GO:0008297">
    <property type="term" value="F:single-stranded DNA exodeoxyribonuclease activity"/>
    <property type="evidence" value="ECO:0007669"/>
    <property type="project" value="TreeGrafter"/>
</dbReference>
<keyword evidence="1" id="KW-0378">Hydrolase</keyword>
<keyword evidence="2" id="KW-1185">Reference proteome</keyword>
<dbReference type="GO" id="GO:0005739">
    <property type="term" value="C:mitochondrion"/>
    <property type="evidence" value="ECO:0007669"/>
    <property type="project" value="TreeGrafter"/>
</dbReference>
<evidence type="ECO:0000313" key="1">
    <source>
        <dbReference type="EMBL" id="CAF2838974.1"/>
    </source>
</evidence>
<dbReference type="EC" id="3.1.-.-" evidence="1"/>
<name>A0A7R8CJ44_LEPSM</name>
<protein>
    <submittedName>
        <fullName evidence="1">MGME1</fullName>
        <ecNumber evidence="1">3.1.-.-</ecNumber>
    </submittedName>
</protein>
<accession>A0A7R8CJ44</accession>
<dbReference type="Proteomes" id="UP000675881">
    <property type="component" value="Chromosome 14"/>
</dbReference>
<dbReference type="OrthoDB" id="5777131at2759"/>